<organism evidence="1 2">
    <name type="scientific">Leptidea sinapis</name>
    <dbReference type="NCBI Taxonomy" id="189913"/>
    <lineage>
        <taxon>Eukaryota</taxon>
        <taxon>Metazoa</taxon>
        <taxon>Ecdysozoa</taxon>
        <taxon>Arthropoda</taxon>
        <taxon>Hexapoda</taxon>
        <taxon>Insecta</taxon>
        <taxon>Pterygota</taxon>
        <taxon>Neoptera</taxon>
        <taxon>Endopterygota</taxon>
        <taxon>Lepidoptera</taxon>
        <taxon>Glossata</taxon>
        <taxon>Ditrysia</taxon>
        <taxon>Papilionoidea</taxon>
        <taxon>Pieridae</taxon>
        <taxon>Dismorphiinae</taxon>
        <taxon>Leptidea</taxon>
    </lineage>
</organism>
<sequence length="24" mass="2805">MDDKTAHILDLYKAQVRPHMIPVL</sequence>
<evidence type="ECO:0000313" key="1">
    <source>
        <dbReference type="EMBL" id="VVC91812.1"/>
    </source>
</evidence>
<dbReference type="AlphaFoldDB" id="A0A5E4Q0S4"/>
<name>A0A5E4Q0S4_9NEOP</name>
<proteinExistence type="predicted"/>
<keyword evidence="2" id="KW-1185">Reference proteome</keyword>
<dbReference type="EMBL" id="FZQP02001115">
    <property type="protein sequence ID" value="VVC91812.1"/>
    <property type="molecule type" value="Genomic_DNA"/>
</dbReference>
<reference evidence="1 2" key="1">
    <citation type="submission" date="2017-07" db="EMBL/GenBank/DDBJ databases">
        <authorList>
            <person name="Talla V."/>
            <person name="Backstrom N."/>
        </authorList>
    </citation>
    <scope>NUCLEOTIDE SEQUENCE [LARGE SCALE GENOMIC DNA]</scope>
</reference>
<evidence type="ECO:0000313" key="2">
    <source>
        <dbReference type="Proteomes" id="UP000324832"/>
    </source>
</evidence>
<dbReference type="Proteomes" id="UP000324832">
    <property type="component" value="Unassembled WGS sequence"/>
</dbReference>
<protein>
    <submittedName>
        <fullName evidence="1">Uncharacterized protein</fullName>
    </submittedName>
</protein>
<accession>A0A5E4Q0S4</accession>
<gene>
    <name evidence="1" type="ORF">LSINAPIS_LOCUS4381</name>
</gene>